<dbReference type="Pfam" id="PF00300">
    <property type="entry name" value="His_Phos_1"/>
    <property type="match status" value="1"/>
</dbReference>
<organism evidence="2 3">
    <name type="scientific">Intrasporangium chromatireducens Q5-1</name>
    <dbReference type="NCBI Taxonomy" id="584657"/>
    <lineage>
        <taxon>Bacteria</taxon>
        <taxon>Bacillati</taxon>
        <taxon>Actinomycetota</taxon>
        <taxon>Actinomycetes</taxon>
        <taxon>Micrococcales</taxon>
        <taxon>Intrasporangiaceae</taxon>
        <taxon>Intrasporangium</taxon>
    </lineage>
</organism>
<name>W9GJW5_9MICO</name>
<dbReference type="SUPFAM" id="SSF53254">
    <property type="entry name" value="Phosphoglycerate mutase-like"/>
    <property type="match status" value="1"/>
</dbReference>
<dbReference type="PANTHER" id="PTHR20935">
    <property type="entry name" value="PHOSPHOGLYCERATE MUTASE-RELATED"/>
    <property type="match status" value="1"/>
</dbReference>
<dbReference type="PATRIC" id="fig|584657.3.peg.3012"/>
<dbReference type="GO" id="GO:0016787">
    <property type="term" value="F:hydrolase activity"/>
    <property type="evidence" value="ECO:0007669"/>
    <property type="project" value="UniProtKB-KW"/>
</dbReference>
<dbReference type="CDD" id="cd07067">
    <property type="entry name" value="HP_PGM_like"/>
    <property type="match status" value="1"/>
</dbReference>
<dbReference type="PANTHER" id="PTHR20935:SF1">
    <property type="entry name" value="SLL1549 PROTEIN"/>
    <property type="match status" value="1"/>
</dbReference>
<dbReference type="InterPro" id="IPR013078">
    <property type="entry name" value="His_Pase_superF_clade-1"/>
</dbReference>
<evidence type="ECO:0000313" key="3">
    <source>
        <dbReference type="Proteomes" id="UP000019494"/>
    </source>
</evidence>
<reference evidence="3" key="1">
    <citation type="submission" date="2013-08" db="EMBL/GenBank/DDBJ databases">
        <title>Intrasporangium oryzae NRRL B-24470.</title>
        <authorList>
            <person name="Liu H."/>
            <person name="Wang G."/>
        </authorList>
    </citation>
    <scope>NUCLEOTIDE SEQUENCE [LARGE SCALE GENOMIC DNA]</scope>
    <source>
        <strain evidence="3">Q5-1</strain>
    </source>
</reference>
<dbReference type="Gene3D" id="3.40.50.1240">
    <property type="entry name" value="Phosphoglycerate mutase-like"/>
    <property type="match status" value="1"/>
</dbReference>
<protein>
    <submittedName>
        <fullName evidence="2">Phosphoglycolate phosphatase</fullName>
    </submittedName>
</protein>
<dbReference type="Proteomes" id="UP000019494">
    <property type="component" value="Unassembled WGS sequence"/>
</dbReference>
<proteinExistence type="predicted"/>
<gene>
    <name evidence="2" type="ORF">N864_06965</name>
</gene>
<keyword evidence="1" id="KW-0378">Hydrolase</keyword>
<evidence type="ECO:0000313" key="2">
    <source>
        <dbReference type="EMBL" id="EWT05098.1"/>
    </source>
</evidence>
<keyword evidence="3" id="KW-1185">Reference proteome</keyword>
<sequence length="174" mass="18867">MGIAAQDKTLLLMRHGKAEEGSGKPDHDRVLAKRGVRQGELAGAWLREQGLVPDLVICSTAVRTRQTWDAVRRGGTRAEYVEYRRPVYQGGAESLLETIREDAGDSSTVLVVGHNPTMAETTTLLSDGDGSAQAHEALAGGFVTSGIAVLRYAGEWPDLEFGSCKLERFHVCEE</sequence>
<dbReference type="EMBL" id="AWQS01000146">
    <property type="protein sequence ID" value="EWT05098.1"/>
    <property type="molecule type" value="Genomic_DNA"/>
</dbReference>
<dbReference type="RefSeq" id="WP_034718576.1">
    <property type="nucleotide sequence ID" value="NZ_AWQS01000146.1"/>
</dbReference>
<evidence type="ECO:0000256" key="1">
    <source>
        <dbReference type="ARBA" id="ARBA00022801"/>
    </source>
</evidence>
<dbReference type="OrthoDB" id="9810154at2"/>
<dbReference type="InterPro" id="IPR029033">
    <property type="entry name" value="His_PPase_superfam"/>
</dbReference>
<dbReference type="SMART" id="SM00855">
    <property type="entry name" value="PGAM"/>
    <property type="match status" value="1"/>
</dbReference>
<comment type="caution">
    <text evidence="2">The sequence shown here is derived from an EMBL/GenBank/DDBJ whole genome shotgun (WGS) entry which is preliminary data.</text>
</comment>
<accession>W9GJW5</accession>
<dbReference type="AlphaFoldDB" id="W9GJW5"/>
<dbReference type="InterPro" id="IPR051021">
    <property type="entry name" value="Mito_Ser/Thr_phosphatase"/>
</dbReference>